<dbReference type="InterPro" id="IPR003819">
    <property type="entry name" value="TauD/TfdA-like"/>
</dbReference>
<keyword evidence="4" id="KW-0560">Oxidoreductase</keyword>
<proteinExistence type="inferred from homology"/>
<evidence type="ECO:0000313" key="8">
    <source>
        <dbReference type="Proteomes" id="UP000054937"/>
    </source>
</evidence>
<comment type="caution">
    <text evidence="7">The sequence shown here is derived from an EMBL/GenBank/DDBJ whole genome shotgun (WGS) entry which is preliminary data.</text>
</comment>
<sequence length="277" mass="31585">MAGLRQIGHPIHLKTSISQLSKNQIQNKILDPLWQHGTICLKNQNLDVPELKNLAESLGKTHILPKNFTFGNNGEKTPEVIKIGNINPDGSIKKGFKGAEYWHHDGDFFNYPENQVINILHTKIIPNQGGQTGFLDTTSPLINNVFSQTELKKLKRSTLLVSVKNIADFEIQNENDVIPDVVHPVVNIHPFSGFQYLYLPFSPCGLYDTVEKKHWISNQEIIDKIINAGYMYQHQWEEGDVLIWDNLTMMHRSMGGYLDSARLLLRIQSKYTNLEAQ</sequence>
<keyword evidence="5" id="KW-0408">Iron</keyword>
<keyword evidence="8" id="KW-1185">Reference proteome</keyword>
<reference evidence="7 8" key="1">
    <citation type="journal article" date="2015" name="Sci. Rep.">
        <title>Genome of the facultative scuticociliatosis pathogen Pseudocohnilembus persalinus provides insight into its virulence through horizontal gene transfer.</title>
        <authorList>
            <person name="Xiong J."/>
            <person name="Wang G."/>
            <person name="Cheng J."/>
            <person name="Tian M."/>
            <person name="Pan X."/>
            <person name="Warren A."/>
            <person name="Jiang C."/>
            <person name="Yuan D."/>
            <person name="Miao W."/>
        </authorList>
    </citation>
    <scope>NUCLEOTIDE SEQUENCE [LARGE SCALE GENOMIC DNA]</scope>
    <source>
        <strain evidence="7">36N120E</strain>
    </source>
</reference>
<name>A0A0V0QKU9_PSEPJ</name>
<dbReference type="GO" id="GO:0046872">
    <property type="term" value="F:metal ion binding"/>
    <property type="evidence" value="ECO:0007669"/>
    <property type="project" value="UniProtKB-KW"/>
</dbReference>
<comment type="similarity">
    <text evidence="1">Belongs to the TfdA dioxygenase family.</text>
</comment>
<feature type="domain" description="TauD/TfdA-like" evidence="6">
    <location>
        <begin position="19"/>
        <end position="267"/>
    </location>
</feature>
<dbReference type="Proteomes" id="UP000054937">
    <property type="component" value="Unassembled WGS sequence"/>
</dbReference>
<dbReference type="Gene3D" id="3.60.130.10">
    <property type="entry name" value="Clavaminate synthase-like"/>
    <property type="match status" value="1"/>
</dbReference>
<organism evidence="7 8">
    <name type="scientific">Pseudocohnilembus persalinus</name>
    <name type="common">Ciliate</name>
    <dbReference type="NCBI Taxonomy" id="266149"/>
    <lineage>
        <taxon>Eukaryota</taxon>
        <taxon>Sar</taxon>
        <taxon>Alveolata</taxon>
        <taxon>Ciliophora</taxon>
        <taxon>Intramacronucleata</taxon>
        <taxon>Oligohymenophorea</taxon>
        <taxon>Scuticociliatia</taxon>
        <taxon>Philasterida</taxon>
        <taxon>Pseudocohnilembidae</taxon>
        <taxon>Pseudocohnilembus</taxon>
    </lineage>
</organism>
<evidence type="ECO:0000259" key="6">
    <source>
        <dbReference type="Pfam" id="PF02668"/>
    </source>
</evidence>
<dbReference type="InParanoid" id="A0A0V0QKU9"/>
<evidence type="ECO:0000256" key="2">
    <source>
        <dbReference type="ARBA" id="ARBA00022723"/>
    </source>
</evidence>
<dbReference type="PANTHER" id="PTHR30468:SF1">
    <property type="entry name" value="ALPHA-KETOGLUTARATE-DEPENDENT SULFONATE DIOXYGENASE"/>
    <property type="match status" value="1"/>
</dbReference>
<gene>
    <name evidence="7" type="ORF">PPERSA_02268</name>
</gene>
<evidence type="ECO:0000256" key="4">
    <source>
        <dbReference type="ARBA" id="ARBA00023002"/>
    </source>
</evidence>
<dbReference type="PANTHER" id="PTHR30468">
    <property type="entry name" value="ALPHA-KETOGLUTARATE-DEPENDENT SULFONATE DIOXYGENASE"/>
    <property type="match status" value="1"/>
</dbReference>
<accession>A0A0V0QKU9</accession>
<keyword evidence="2" id="KW-0479">Metal-binding</keyword>
<protein>
    <recommendedName>
        <fullName evidence="6">TauD/TfdA-like domain-containing protein</fullName>
    </recommendedName>
</protein>
<dbReference type="EMBL" id="LDAU01000152">
    <property type="protein sequence ID" value="KRX02778.1"/>
    <property type="molecule type" value="Genomic_DNA"/>
</dbReference>
<dbReference type="InterPro" id="IPR051323">
    <property type="entry name" value="AtsK-like"/>
</dbReference>
<dbReference type="GO" id="GO:0016706">
    <property type="term" value="F:2-oxoglutarate-dependent dioxygenase activity"/>
    <property type="evidence" value="ECO:0007669"/>
    <property type="project" value="TreeGrafter"/>
</dbReference>
<evidence type="ECO:0000256" key="3">
    <source>
        <dbReference type="ARBA" id="ARBA00022964"/>
    </source>
</evidence>
<dbReference type="Pfam" id="PF02668">
    <property type="entry name" value="TauD"/>
    <property type="match status" value="1"/>
</dbReference>
<evidence type="ECO:0000256" key="1">
    <source>
        <dbReference type="ARBA" id="ARBA00005896"/>
    </source>
</evidence>
<dbReference type="GO" id="GO:0006790">
    <property type="term" value="P:sulfur compound metabolic process"/>
    <property type="evidence" value="ECO:0007669"/>
    <property type="project" value="TreeGrafter"/>
</dbReference>
<dbReference type="InterPro" id="IPR042098">
    <property type="entry name" value="TauD-like_sf"/>
</dbReference>
<keyword evidence="3" id="KW-0223">Dioxygenase</keyword>
<dbReference type="OMA" id="KMAAPEH"/>
<dbReference type="GO" id="GO:0005737">
    <property type="term" value="C:cytoplasm"/>
    <property type="evidence" value="ECO:0007669"/>
    <property type="project" value="TreeGrafter"/>
</dbReference>
<dbReference type="SUPFAM" id="SSF51197">
    <property type="entry name" value="Clavaminate synthase-like"/>
    <property type="match status" value="1"/>
</dbReference>
<dbReference type="AlphaFoldDB" id="A0A0V0QKU9"/>
<dbReference type="OrthoDB" id="409565at2759"/>
<evidence type="ECO:0000313" key="7">
    <source>
        <dbReference type="EMBL" id="KRX02778.1"/>
    </source>
</evidence>
<evidence type="ECO:0000256" key="5">
    <source>
        <dbReference type="ARBA" id="ARBA00023004"/>
    </source>
</evidence>